<dbReference type="Proteomes" id="UP000001936">
    <property type="component" value="Plasmid p42f"/>
</dbReference>
<accession>Q2JZI8</accession>
<dbReference type="InterPro" id="IPR025534">
    <property type="entry name" value="DUF4420"/>
</dbReference>
<reference evidence="1 2" key="1">
    <citation type="journal article" date="2006" name="Proc. Natl. Acad. Sci. U.S.A.">
        <title>The partitioned Rhizobium etli genome: genetic and metabolic redundancy in seven interacting replicons.</title>
        <authorList>
            <person name="Gonzalez V."/>
            <person name="Santamaria R.I."/>
            <person name="Bustos P."/>
            <person name="Hernandez-Gonzalez I."/>
            <person name="Medrano-Soto A."/>
            <person name="Moreno-Hagelsieb G."/>
            <person name="Janga S.C."/>
            <person name="Ramirez M.A."/>
            <person name="Jimenez-Jacinto V."/>
            <person name="Collado-Vides J."/>
            <person name="Davila G."/>
        </authorList>
    </citation>
    <scope>NUCLEOTIDE SEQUENCE [LARGE SCALE GENOMIC DNA]</scope>
    <source>
        <strain evidence="2">ATCC 51251 / DSM 11541 / JCM 21823 / NBRC 15573 / CFN 42</strain>
    </source>
</reference>
<dbReference type="Pfam" id="PF14390">
    <property type="entry name" value="DUF4420"/>
    <property type="match status" value="1"/>
</dbReference>
<name>Q2JZI8_RHIEC</name>
<dbReference type="HOGENOM" id="CLU_069764_2_0_5"/>
<keyword evidence="1" id="KW-0614">Plasmid</keyword>
<sequence>MSVTPDAAALLKEWDELAAVARGDRLYRSRRLSRPVQLDLRAGLREADGAPCLVALPGGAGNSITSFETAGLRLSRAADPAGLLLVLSLEETSRRDLFAEICSDCVRSVLRAEDEGETELVTVFAARLAAWRAFLRDQTPGLSRNEIVGLIGELLVLDRMLDENTEAVAAWKAPDDGLHDFVLFSHGLEVKTALGAARRLHISTLDQLDDAGLVSLHVAHVRLVESVAGETLGQIAARIEQRLNGERARGTFRNALLRRGLAPRGDTISGPRVACVGMDCYAVHDGFPRLRRSDVALGIAEATYQIDVRALVSFAVDAAAVLNTFGGTGDE</sequence>
<proteinExistence type="predicted"/>
<evidence type="ECO:0000313" key="2">
    <source>
        <dbReference type="Proteomes" id="UP000001936"/>
    </source>
</evidence>
<dbReference type="EMBL" id="CP000138">
    <property type="protein sequence ID" value="ABC93998.1"/>
    <property type="molecule type" value="Genomic_DNA"/>
</dbReference>
<protein>
    <submittedName>
        <fullName evidence="1">Hypothetical conserved protein</fullName>
    </submittedName>
</protein>
<dbReference type="KEGG" id="ret:RHE_PF00105"/>
<keyword evidence="2" id="KW-1185">Reference proteome</keyword>
<dbReference type="AlphaFoldDB" id="Q2JZI8"/>
<geneLocation type="plasmid" evidence="1 2">
    <name>p42f</name>
</geneLocation>
<dbReference type="RefSeq" id="WP_011428415.1">
    <property type="nucleotide sequence ID" value="NC_007766.1"/>
</dbReference>
<gene>
    <name evidence="1" type="ordered locus">RHE_PF00105</name>
</gene>
<dbReference type="OrthoDB" id="2808696at2"/>
<organism evidence="1 2">
    <name type="scientific">Rhizobium etli (strain ATCC 51251 / DSM 11541 / JCM 21823 / NBRC 15573 / CFN 42)</name>
    <dbReference type="NCBI Taxonomy" id="347834"/>
    <lineage>
        <taxon>Bacteria</taxon>
        <taxon>Pseudomonadati</taxon>
        <taxon>Pseudomonadota</taxon>
        <taxon>Alphaproteobacteria</taxon>
        <taxon>Hyphomicrobiales</taxon>
        <taxon>Rhizobiaceae</taxon>
        <taxon>Rhizobium/Agrobacterium group</taxon>
        <taxon>Rhizobium</taxon>
    </lineage>
</organism>
<evidence type="ECO:0000313" key="1">
    <source>
        <dbReference type="EMBL" id="ABC93998.1"/>
    </source>
</evidence>